<dbReference type="Proteomes" id="UP000238823">
    <property type="component" value="Unassembled WGS sequence"/>
</dbReference>
<accession>A0A2S9YNK7</accession>
<dbReference type="RefSeq" id="WP_106090520.1">
    <property type="nucleotide sequence ID" value="NZ_PVNL01000069.1"/>
</dbReference>
<sequence length="269" mass="30191">MGPRRDDPKHDEPLATINADELCDGMTMDDSFQVILDLETGEVITLPSDDTGLWNEELEDFDEHPDRYREVERVETHVQYQWMREFADSLDDAPDIVELLAVALDGRGAFRRFRDVLEGHPDLQTRWNALRSERLLERATAWLEAHNIRNPLSPPRALAAPPEQSAKPAASTKLGLVHVLLLGAPDGKTELLDGEVRRTITAQTAKQADQLVRRLVSEACSLHGIAYRRSLVDGRDRVTVGDITIVRRSLAVDVYVAISPSVWRAFTPA</sequence>
<reference evidence="1 2" key="1">
    <citation type="submission" date="2018-03" db="EMBL/GenBank/DDBJ databases">
        <title>Draft Genome Sequences of the Obligatory Marine Myxobacteria Enhygromyxa salina SWB007.</title>
        <authorList>
            <person name="Poehlein A."/>
            <person name="Moghaddam J.A."/>
            <person name="Harms H."/>
            <person name="Alanjari M."/>
            <person name="Koenig G.M."/>
            <person name="Daniel R."/>
            <person name="Schaeberle T.F."/>
        </authorList>
    </citation>
    <scope>NUCLEOTIDE SEQUENCE [LARGE SCALE GENOMIC DNA]</scope>
    <source>
        <strain evidence="1 2">SWB007</strain>
    </source>
</reference>
<gene>
    <name evidence="1" type="ORF">ENSA7_35440</name>
</gene>
<evidence type="ECO:0000313" key="1">
    <source>
        <dbReference type="EMBL" id="PRQ06668.1"/>
    </source>
</evidence>
<dbReference type="InterPro" id="IPR005361">
    <property type="entry name" value="UPF0158"/>
</dbReference>
<evidence type="ECO:0000313" key="2">
    <source>
        <dbReference type="Proteomes" id="UP000238823"/>
    </source>
</evidence>
<name>A0A2S9YNK7_9BACT</name>
<dbReference type="Pfam" id="PF03682">
    <property type="entry name" value="UPF0158"/>
    <property type="match status" value="1"/>
</dbReference>
<proteinExistence type="predicted"/>
<dbReference type="AlphaFoldDB" id="A0A2S9YNK7"/>
<dbReference type="OrthoDB" id="9816539at2"/>
<organism evidence="1 2">
    <name type="scientific">Enhygromyxa salina</name>
    <dbReference type="NCBI Taxonomy" id="215803"/>
    <lineage>
        <taxon>Bacteria</taxon>
        <taxon>Pseudomonadati</taxon>
        <taxon>Myxococcota</taxon>
        <taxon>Polyangia</taxon>
        <taxon>Nannocystales</taxon>
        <taxon>Nannocystaceae</taxon>
        <taxon>Enhygromyxa</taxon>
    </lineage>
</organism>
<protein>
    <submittedName>
        <fullName evidence="1">Uncharacterized protein</fullName>
    </submittedName>
</protein>
<dbReference type="EMBL" id="PVNL01000069">
    <property type="protein sequence ID" value="PRQ06668.1"/>
    <property type="molecule type" value="Genomic_DNA"/>
</dbReference>
<comment type="caution">
    <text evidence="1">The sequence shown here is derived from an EMBL/GenBank/DDBJ whole genome shotgun (WGS) entry which is preliminary data.</text>
</comment>